<dbReference type="Proteomes" id="UP000594263">
    <property type="component" value="Unplaced"/>
</dbReference>
<sequence>MAGWAGIPPPHQRLEYLGKPLRDGFAFYNLGIRNSTILFFTRLPVPCPIQIPNGPVAVKVSMPLRGKWIELDMEIKPGDTVSRIKERVQEREGILPSRQLLIFNGKLMENEKTPWDYDIVGGSVLGLFVR</sequence>
<dbReference type="SUPFAM" id="SSF54236">
    <property type="entry name" value="Ubiquitin-like"/>
    <property type="match status" value="2"/>
</dbReference>
<dbReference type="GO" id="GO:0003729">
    <property type="term" value="F:mRNA binding"/>
    <property type="evidence" value="ECO:0007669"/>
    <property type="project" value="UniProtKB-ARBA"/>
</dbReference>
<organism evidence="3 4">
    <name type="scientific">Kalanchoe fedtschenkoi</name>
    <name type="common">Lavender scallops</name>
    <name type="synonym">South American air plant</name>
    <dbReference type="NCBI Taxonomy" id="63787"/>
    <lineage>
        <taxon>Eukaryota</taxon>
        <taxon>Viridiplantae</taxon>
        <taxon>Streptophyta</taxon>
        <taxon>Embryophyta</taxon>
        <taxon>Tracheophyta</taxon>
        <taxon>Spermatophyta</taxon>
        <taxon>Magnoliopsida</taxon>
        <taxon>eudicotyledons</taxon>
        <taxon>Gunneridae</taxon>
        <taxon>Pentapetalae</taxon>
        <taxon>Saxifragales</taxon>
        <taxon>Crassulaceae</taxon>
        <taxon>Kalanchoe</taxon>
    </lineage>
</organism>
<dbReference type="PROSITE" id="PS50053">
    <property type="entry name" value="UBIQUITIN_2"/>
    <property type="match status" value="2"/>
</dbReference>
<dbReference type="PRINTS" id="PR00348">
    <property type="entry name" value="UBIQUITIN"/>
</dbReference>
<dbReference type="OMA" id="MAGWAGI"/>
<evidence type="ECO:0000313" key="4">
    <source>
        <dbReference type="Proteomes" id="UP000594263"/>
    </source>
</evidence>
<dbReference type="AlphaFoldDB" id="A0A7N0TV79"/>
<dbReference type="Gramene" id="Kaladp0046s0226.1.v1.1">
    <property type="protein sequence ID" value="Kaladp0046s0226.1.v1.1.CDS.1"/>
    <property type="gene ID" value="Kaladp0046s0226.v1.1"/>
</dbReference>
<dbReference type="Pfam" id="PF00240">
    <property type="entry name" value="ubiquitin"/>
    <property type="match status" value="1"/>
</dbReference>
<name>A0A7N0TV79_KALFE</name>
<dbReference type="EnsemblPlants" id="Kaladp0046s0226.1.v1.1">
    <property type="protein sequence ID" value="Kaladp0046s0226.1.v1.1.CDS.1"/>
    <property type="gene ID" value="Kaladp0046s0226.v1.1"/>
</dbReference>
<dbReference type="PANTHER" id="PTHR10666">
    <property type="entry name" value="UBIQUITIN"/>
    <property type="match status" value="1"/>
</dbReference>
<dbReference type="Gene3D" id="3.10.20.90">
    <property type="entry name" value="Phosphatidylinositol 3-kinase Catalytic Subunit, Chain A, domain 1"/>
    <property type="match status" value="1"/>
</dbReference>
<evidence type="ECO:0000313" key="3">
    <source>
        <dbReference type="EnsemblPlants" id="Kaladp0046s0226.1.v1.1.CDS.1"/>
    </source>
</evidence>
<proteinExistence type="predicted"/>
<evidence type="ECO:0000256" key="1">
    <source>
        <dbReference type="ARBA" id="ARBA00022499"/>
    </source>
</evidence>
<dbReference type="InterPro" id="IPR050158">
    <property type="entry name" value="Ubiquitin_ubiquitin-like"/>
</dbReference>
<protein>
    <recommendedName>
        <fullName evidence="2">Ubiquitin-like domain-containing protein</fullName>
    </recommendedName>
</protein>
<reference evidence="3" key="1">
    <citation type="submission" date="2021-01" db="UniProtKB">
        <authorList>
            <consortium name="EnsemblPlants"/>
        </authorList>
    </citation>
    <scope>IDENTIFICATION</scope>
</reference>
<feature type="domain" description="Ubiquitin-like" evidence="2">
    <location>
        <begin position="1"/>
        <end position="38"/>
    </location>
</feature>
<keyword evidence="1" id="KW-1017">Isopeptide bond</keyword>
<feature type="domain" description="Ubiquitin-like" evidence="2">
    <location>
        <begin position="58"/>
        <end position="130"/>
    </location>
</feature>
<keyword evidence="4" id="KW-1185">Reference proteome</keyword>
<dbReference type="SMART" id="SM00213">
    <property type="entry name" value="UBQ"/>
    <property type="match status" value="1"/>
</dbReference>
<dbReference type="InterPro" id="IPR029071">
    <property type="entry name" value="Ubiquitin-like_domsf"/>
</dbReference>
<evidence type="ECO:0000259" key="2">
    <source>
        <dbReference type="PROSITE" id="PS50053"/>
    </source>
</evidence>
<dbReference type="InterPro" id="IPR019956">
    <property type="entry name" value="Ubiquitin_dom"/>
</dbReference>
<dbReference type="InterPro" id="IPR000626">
    <property type="entry name" value="Ubiquitin-like_dom"/>
</dbReference>
<accession>A0A7N0TV79</accession>